<sequence length="807" mass="92618">MTSTTRYPHSSHSPRTDRPPSPNVDENDFPEHEHAEPENSYDSKKYHPYLNGIPCDEHGQDLPPNSPPPSFPPQNENAWAPFEDEVQFRIADFLFQKVEMSQGDINHLMELWNLSMLDHDAFGPFQNHDDMYKAIDEIQLGSAPWKCFICPPDPDLPPSAPDWQCQSYQVWYRDPTVLIANMLANPDFAKEFETTPYIHLGPDGNDKTTVSVATGNVKYHPAYISIGNILNRAWRAHRNAVIPFAFLAIPKSDRKYDNDVQFRNFKCKLYHASLAAILHSLKPGMTTPVVQRCPDGHFRRIIYDLAAYIADYPEQVLLAGVMSGWCVKCTALASDLDKPAGLCSREHTEMLRQEFSQDSGFDVYSSHSDIHEMLTSDLLHQIIKGSFKDHLIEWVGEYLEMTQWTGDDSKALMKVYLAAIADYVDDEIVRTFAAFLDFCYLVRRSDIDENTLFSISEAVGRFQHHRKIFITMGIRDDFNLPCQRAMIHYVQHIIEFGVPNGLCSSITESRHITAVKKPWHCSNRYQALSQMLLTNQQLDKLNALRSELVQSGLIPPTHAPPPDPFETGDEDSGPVDDEHLLAHVYRAQTRERGYPRDIDVLAQHIKQPLLTELTRRFLYEQLYDAPADLIDIDMCPFINSNVYVYHSAVTCFYAPSDISGIRGMHQERVHSMPSWYGHVRHDCDFVVENEDRAGFWGMSVVHILLFFSFVHDGIKYPCALVHWFKKHGQWPDTITGMWIVKPDHRGRDQHPWVSVVHLDSLLHGAHLLPVFGHRSMPLNFHYSYSLDCFQAFYVPVNIDHHANEIVF</sequence>
<feature type="compositionally biased region" description="Polar residues" evidence="1">
    <location>
        <begin position="1"/>
        <end position="13"/>
    </location>
</feature>
<keyword evidence="3" id="KW-1185">Reference proteome</keyword>
<feature type="region of interest" description="Disordered" evidence="1">
    <location>
        <begin position="1"/>
        <end position="78"/>
    </location>
</feature>
<dbReference type="GeneID" id="85359458"/>
<evidence type="ECO:0000313" key="2">
    <source>
        <dbReference type="EMBL" id="KAK0439960.1"/>
    </source>
</evidence>
<reference evidence="2" key="1">
    <citation type="submission" date="2023-06" db="EMBL/GenBank/DDBJ databases">
        <authorList>
            <consortium name="Lawrence Berkeley National Laboratory"/>
            <person name="Ahrendt S."/>
            <person name="Sahu N."/>
            <person name="Indic B."/>
            <person name="Wong-Bajracharya J."/>
            <person name="Merenyi Z."/>
            <person name="Ke H.-M."/>
            <person name="Monk M."/>
            <person name="Kocsube S."/>
            <person name="Drula E."/>
            <person name="Lipzen A."/>
            <person name="Balint B."/>
            <person name="Henrissat B."/>
            <person name="Andreopoulos B."/>
            <person name="Martin F.M."/>
            <person name="Harder C.B."/>
            <person name="Rigling D."/>
            <person name="Ford K.L."/>
            <person name="Foster G.D."/>
            <person name="Pangilinan J."/>
            <person name="Papanicolaou A."/>
            <person name="Barry K."/>
            <person name="LaButti K."/>
            <person name="Viragh M."/>
            <person name="Koriabine M."/>
            <person name="Yan M."/>
            <person name="Riley R."/>
            <person name="Champramary S."/>
            <person name="Plett K.L."/>
            <person name="Tsai I.J."/>
            <person name="Slot J."/>
            <person name="Sipos G."/>
            <person name="Plett J."/>
            <person name="Nagy L.G."/>
            <person name="Grigoriev I.V."/>
        </authorList>
    </citation>
    <scope>NUCLEOTIDE SEQUENCE</scope>
    <source>
        <strain evidence="2">CCBAS 213</strain>
    </source>
</reference>
<accession>A0AA39JC07</accession>
<feature type="compositionally biased region" description="Basic and acidic residues" evidence="1">
    <location>
        <begin position="29"/>
        <end position="45"/>
    </location>
</feature>
<dbReference type="AlphaFoldDB" id="A0AA39JC07"/>
<proteinExistence type="predicted"/>
<dbReference type="InterPro" id="IPR041078">
    <property type="entry name" value="Plavaka"/>
</dbReference>
<evidence type="ECO:0000256" key="1">
    <source>
        <dbReference type="SAM" id="MobiDB-lite"/>
    </source>
</evidence>
<protein>
    <submittedName>
        <fullName evidence="2">Uncharacterized protein</fullName>
    </submittedName>
</protein>
<dbReference type="EMBL" id="JAUEPS010000081">
    <property type="protein sequence ID" value="KAK0439960.1"/>
    <property type="molecule type" value="Genomic_DNA"/>
</dbReference>
<gene>
    <name evidence="2" type="ORF">EV420DRAFT_1623156</name>
</gene>
<dbReference type="Proteomes" id="UP001175211">
    <property type="component" value="Unassembled WGS sequence"/>
</dbReference>
<organism evidence="2 3">
    <name type="scientific">Armillaria tabescens</name>
    <name type="common">Ringless honey mushroom</name>
    <name type="synonym">Agaricus tabescens</name>
    <dbReference type="NCBI Taxonomy" id="1929756"/>
    <lineage>
        <taxon>Eukaryota</taxon>
        <taxon>Fungi</taxon>
        <taxon>Dikarya</taxon>
        <taxon>Basidiomycota</taxon>
        <taxon>Agaricomycotina</taxon>
        <taxon>Agaricomycetes</taxon>
        <taxon>Agaricomycetidae</taxon>
        <taxon>Agaricales</taxon>
        <taxon>Marasmiineae</taxon>
        <taxon>Physalacriaceae</taxon>
        <taxon>Desarmillaria</taxon>
    </lineage>
</organism>
<feature type="region of interest" description="Disordered" evidence="1">
    <location>
        <begin position="552"/>
        <end position="573"/>
    </location>
</feature>
<dbReference type="Pfam" id="PF18759">
    <property type="entry name" value="Plavaka"/>
    <property type="match status" value="2"/>
</dbReference>
<comment type="caution">
    <text evidence="2">The sequence shown here is derived from an EMBL/GenBank/DDBJ whole genome shotgun (WGS) entry which is preliminary data.</text>
</comment>
<name>A0AA39JC07_ARMTA</name>
<evidence type="ECO:0000313" key="3">
    <source>
        <dbReference type="Proteomes" id="UP001175211"/>
    </source>
</evidence>
<dbReference type="RefSeq" id="XP_060323409.1">
    <property type="nucleotide sequence ID" value="XM_060475910.1"/>
</dbReference>